<sequence length="458" mass="50242">MDILVKRLSAVVIAIGFLAAIVIQQPTITKAQDSTNVDGYRAQLQAQLSDLEKQIAQQQAILDSAQKQEQSLSRDISILNAHIKQAQLAIQARTLAIQQLTSGIGDKQNKIFGLNSQYNAELESLAAIMREKNQLDTASLVVVALSSEDVSEFFSDLATFDQINAHLQESFMEITDTRTQTEAEKADLEEQLEEETQLRQVQQLQQQQIQAQQAQKQKILTETKGQEKTYQAIIAQSKKSAAQIRTALFQLTGSAAIPFSTALEYANQANRETGIRPAFLLAIIRVESNLGQNVGSGVWTVDMKSPRDTVPFQAIAASLGLNPDTLPVSKKPWYGYGGAMGPAQFIPSTWAMYAGYAAPDYKYNQAKDRVGKRTGNTPPNPWEPEDAFMAAAIYLTDNDADKQTTAAEFKAAMCYLAGCGNVNNKSLQFYGEQVADFAVEYQCQIDIITGNSNSKACS</sequence>
<dbReference type="Gene3D" id="1.10.530.10">
    <property type="match status" value="1"/>
</dbReference>
<evidence type="ECO:0000313" key="2">
    <source>
        <dbReference type="EMBL" id="OGC88636.1"/>
    </source>
</evidence>
<evidence type="ECO:0000313" key="3">
    <source>
        <dbReference type="Proteomes" id="UP000176568"/>
    </source>
</evidence>
<dbReference type="STRING" id="1797247.A2419_02205"/>
<dbReference type="Proteomes" id="UP000176568">
    <property type="component" value="Unassembled WGS sequence"/>
</dbReference>
<evidence type="ECO:0008006" key="4">
    <source>
        <dbReference type="Google" id="ProtNLM"/>
    </source>
</evidence>
<organism evidence="2 3">
    <name type="scientific">Candidatus Adlerbacteria bacterium RIFOXYC1_FULL_48_26</name>
    <dbReference type="NCBI Taxonomy" id="1797247"/>
    <lineage>
        <taxon>Bacteria</taxon>
        <taxon>Candidatus Adleribacteriota</taxon>
    </lineage>
</organism>
<feature type="coiled-coil region" evidence="1">
    <location>
        <begin position="171"/>
        <end position="224"/>
    </location>
</feature>
<dbReference type="SUPFAM" id="SSF53955">
    <property type="entry name" value="Lysozyme-like"/>
    <property type="match status" value="1"/>
</dbReference>
<accession>A0A1F4Y4D5</accession>
<protein>
    <recommendedName>
        <fullName evidence="4">Transglycosylase SLT domain-containing protein</fullName>
    </recommendedName>
</protein>
<dbReference type="EMBL" id="MEXB01000006">
    <property type="protein sequence ID" value="OGC88636.1"/>
    <property type="molecule type" value="Genomic_DNA"/>
</dbReference>
<feature type="coiled-coil region" evidence="1">
    <location>
        <begin position="41"/>
        <end position="75"/>
    </location>
</feature>
<dbReference type="AlphaFoldDB" id="A0A1F4Y4D5"/>
<name>A0A1F4Y4D5_9BACT</name>
<keyword evidence="1" id="KW-0175">Coiled coil</keyword>
<dbReference type="Gene3D" id="6.10.250.3150">
    <property type="match status" value="1"/>
</dbReference>
<dbReference type="InterPro" id="IPR023346">
    <property type="entry name" value="Lysozyme-like_dom_sf"/>
</dbReference>
<proteinExistence type="predicted"/>
<gene>
    <name evidence="2" type="ORF">A2419_02205</name>
</gene>
<evidence type="ECO:0000256" key="1">
    <source>
        <dbReference type="SAM" id="Coils"/>
    </source>
</evidence>
<comment type="caution">
    <text evidence="2">The sequence shown here is derived from an EMBL/GenBank/DDBJ whole genome shotgun (WGS) entry which is preliminary data.</text>
</comment>
<reference evidence="2 3" key="1">
    <citation type="journal article" date="2016" name="Nat. Commun.">
        <title>Thousands of microbial genomes shed light on interconnected biogeochemical processes in an aquifer system.</title>
        <authorList>
            <person name="Anantharaman K."/>
            <person name="Brown C.T."/>
            <person name="Hug L.A."/>
            <person name="Sharon I."/>
            <person name="Castelle C.J."/>
            <person name="Probst A.J."/>
            <person name="Thomas B.C."/>
            <person name="Singh A."/>
            <person name="Wilkins M.J."/>
            <person name="Karaoz U."/>
            <person name="Brodie E.L."/>
            <person name="Williams K.H."/>
            <person name="Hubbard S.S."/>
            <person name="Banfield J.F."/>
        </authorList>
    </citation>
    <scope>NUCLEOTIDE SEQUENCE [LARGE SCALE GENOMIC DNA]</scope>
</reference>